<evidence type="ECO:0000256" key="14">
    <source>
        <dbReference type="PIRSR" id="PIRSR602401-1"/>
    </source>
</evidence>
<evidence type="ECO:0000313" key="17">
    <source>
        <dbReference type="EMBL" id="KAJ5093316.1"/>
    </source>
</evidence>
<evidence type="ECO:0000256" key="7">
    <source>
        <dbReference type="ARBA" id="ARBA00022692"/>
    </source>
</evidence>
<proteinExistence type="inferred from homology"/>
<dbReference type="InterPro" id="IPR001128">
    <property type="entry name" value="Cyt_P450"/>
</dbReference>
<evidence type="ECO:0000313" key="18">
    <source>
        <dbReference type="Proteomes" id="UP001149165"/>
    </source>
</evidence>
<evidence type="ECO:0000256" key="15">
    <source>
        <dbReference type="SAM" id="MobiDB-lite"/>
    </source>
</evidence>
<dbReference type="CDD" id="cd11058">
    <property type="entry name" value="CYP60B-like"/>
    <property type="match status" value="1"/>
</dbReference>
<evidence type="ECO:0000256" key="11">
    <source>
        <dbReference type="ARBA" id="ARBA00023004"/>
    </source>
</evidence>
<dbReference type="Gene3D" id="1.10.630.10">
    <property type="entry name" value="Cytochrome P450"/>
    <property type="match status" value="1"/>
</dbReference>
<dbReference type="InterPro" id="IPR036396">
    <property type="entry name" value="Cyt_P450_sf"/>
</dbReference>
<comment type="similarity">
    <text evidence="4">Belongs to the cytochrome P450 family.</text>
</comment>
<dbReference type="InterPro" id="IPR036259">
    <property type="entry name" value="MFS_trans_sf"/>
</dbReference>
<comment type="cofactor">
    <cofactor evidence="1 14">
        <name>heme</name>
        <dbReference type="ChEBI" id="CHEBI:30413"/>
    </cofactor>
</comment>
<evidence type="ECO:0000256" key="10">
    <source>
        <dbReference type="ARBA" id="ARBA00023002"/>
    </source>
</evidence>
<dbReference type="GO" id="GO:0004497">
    <property type="term" value="F:monooxygenase activity"/>
    <property type="evidence" value="ECO:0007669"/>
    <property type="project" value="UniProtKB-KW"/>
</dbReference>
<protein>
    <submittedName>
        <fullName evidence="17">Cytochrome P450 monooxygenase</fullName>
    </submittedName>
</protein>
<dbReference type="SUPFAM" id="SSF48264">
    <property type="entry name" value="Cytochrome P450"/>
    <property type="match status" value="1"/>
</dbReference>
<comment type="similarity">
    <text evidence="3">Belongs to the SLC29A/ENT transporter (TC 2.A.57) family.</text>
</comment>
<evidence type="ECO:0000256" key="1">
    <source>
        <dbReference type="ARBA" id="ARBA00001971"/>
    </source>
</evidence>
<evidence type="ECO:0000256" key="9">
    <source>
        <dbReference type="ARBA" id="ARBA00022989"/>
    </source>
</evidence>
<dbReference type="SUPFAM" id="SSF103473">
    <property type="entry name" value="MFS general substrate transporter"/>
    <property type="match status" value="1"/>
</dbReference>
<organism evidence="17 18">
    <name type="scientific">Penicillium angulare</name>
    <dbReference type="NCBI Taxonomy" id="116970"/>
    <lineage>
        <taxon>Eukaryota</taxon>
        <taxon>Fungi</taxon>
        <taxon>Dikarya</taxon>
        <taxon>Ascomycota</taxon>
        <taxon>Pezizomycotina</taxon>
        <taxon>Eurotiomycetes</taxon>
        <taxon>Eurotiomycetidae</taxon>
        <taxon>Eurotiales</taxon>
        <taxon>Aspergillaceae</taxon>
        <taxon>Penicillium</taxon>
    </lineage>
</organism>
<reference evidence="17" key="1">
    <citation type="submission" date="2022-11" db="EMBL/GenBank/DDBJ databases">
        <authorList>
            <person name="Petersen C."/>
        </authorList>
    </citation>
    <scope>NUCLEOTIDE SEQUENCE</scope>
    <source>
        <strain evidence="17">IBT 30069</strain>
    </source>
</reference>
<dbReference type="InterPro" id="IPR002401">
    <property type="entry name" value="Cyt_P450_E_grp-I"/>
</dbReference>
<feature type="transmembrane region" description="Helical" evidence="16">
    <location>
        <begin position="134"/>
        <end position="153"/>
    </location>
</feature>
<feature type="transmembrane region" description="Helical" evidence="16">
    <location>
        <begin position="277"/>
        <end position="296"/>
    </location>
</feature>
<evidence type="ECO:0000256" key="16">
    <source>
        <dbReference type="SAM" id="Phobius"/>
    </source>
</evidence>
<evidence type="ECO:0000256" key="12">
    <source>
        <dbReference type="ARBA" id="ARBA00023033"/>
    </source>
</evidence>
<dbReference type="GO" id="GO:0016705">
    <property type="term" value="F:oxidoreductase activity, acting on paired donors, with incorporation or reduction of molecular oxygen"/>
    <property type="evidence" value="ECO:0007669"/>
    <property type="project" value="InterPro"/>
</dbReference>
<evidence type="ECO:0000256" key="4">
    <source>
        <dbReference type="ARBA" id="ARBA00010617"/>
    </source>
</evidence>
<comment type="subcellular location">
    <subcellularLocation>
        <location evidence="2">Membrane</location>
        <topology evidence="2">Multi-pass membrane protein</topology>
    </subcellularLocation>
</comment>
<feature type="transmembrane region" description="Helical" evidence="16">
    <location>
        <begin position="422"/>
        <end position="449"/>
    </location>
</feature>
<dbReference type="GO" id="GO:0005506">
    <property type="term" value="F:iron ion binding"/>
    <property type="evidence" value="ECO:0007669"/>
    <property type="project" value="InterPro"/>
</dbReference>
<dbReference type="PROSITE" id="PS00086">
    <property type="entry name" value="CYTOCHROME_P450"/>
    <property type="match status" value="1"/>
</dbReference>
<dbReference type="PRINTS" id="PR00463">
    <property type="entry name" value="EP450I"/>
</dbReference>
<keyword evidence="8 14" id="KW-0479">Metal-binding</keyword>
<keyword evidence="11 14" id="KW-0408">Iron</keyword>
<dbReference type="Proteomes" id="UP001149165">
    <property type="component" value="Unassembled WGS sequence"/>
</dbReference>
<dbReference type="GO" id="GO:0016020">
    <property type="term" value="C:membrane"/>
    <property type="evidence" value="ECO:0007669"/>
    <property type="project" value="UniProtKB-SubCell"/>
</dbReference>
<dbReference type="Gene3D" id="1.20.1250.20">
    <property type="entry name" value="MFS general substrate transporter like domains"/>
    <property type="match status" value="1"/>
</dbReference>
<sequence length="926" mass="103660">MVSDTAYEPLEDQAEDDPAGIEHSQPQPWSRFSRFEYSIFFLLGVSMLWAWNMFLAAAPYFHNRFESSEWTATHYQSSILSVSTITNLATAYTLAKVQKNASYPWRVTLSLLINCVIFTLLAFSTIVLKDISVGAYFGFLMVMVFGASLATGLNQNGVFAYVSGFGREEYTQAIMSGQGVAGVLPCIVQIISVLVVPRKGATDKESTTSSPKSAFIYFLTATGVSVFALLAFLYLLRERPYTQVKRTDHDEDSNLVDHEDSDDQTVSLWTLFKKLRYLATAVFLCFTVTMMAFPVYTSEILSINDPQKSRLYDPPVFIPLGFLFWNIGDLCGRLAVAIPGLSLAHRPWFAFVLSVARVGFIPLYLFCNVNGRGAFVSSDVFYLFVVQLFFGATNGYLASSCMMGATYWVAPHERQAAGGFMSMMLVGGLTAGSLLSFLLIGYCAAWTTYNLYFHPLSRYPGPKLAVCSLLPHLLWDIQGKQHDVLKKLHDKYGDVVRIAPNTLVYRASAAWKDIYGHRKKGQSVFLKDPSLYSPTPNGVNAIITANELDHQRMRRLLTHAFSNKALGEQEEILHTYADMLINKLGEVLCGSSSPVVDMARWFNFTTFDLIGDLAFGEPFDCLANNQYHWWVQIILDAVKASAYLKVFWFYPFLLPLFALLVPKHLLEKRTASFNLSVEKMRRRINSHTTRPDFTSYILKHSKDGRGLSQSEIDANAAVFVLAGSETTAALLSGCMYYLLCEQDKYTRLIMEIRGAFEKASDINLTAIAELPYLNAVLTESLRIYPPIPAMLPRIVPAGGAMINDRYVPEGASVSISLYSAFRAETNFKDADSFVPERWLDGPGSESYASDDKEAFNPFSYGPRNCLGQHLANAEMRLILTKLLWHFDFALQPECVNWAAQRSFSLWSRPPLMVKLSRAGAESDIVV</sequence>
<dbReference type="PANTHER" id="PTHR24305:SF210">
    <property type="entry name" value="CYTOCHROME P450 MONOOXYGENASE ASQL-RELATED"/>
    <property type="match status" value="1"/>
</dbReference>
<dbReference type="InterPro" id="IPR017972">
    <property type="entry name" value="Cyt_P450_CS"/>
</dbReference>
<name>A0A9W9K5H2_9EURO</name>
<feature type="transmembrane region" description="Helical" evidence="16">
    <location>
        <begin position="348"/>
        <end position="366"/>
    </location>
</feature>
<feature type="transmembrane region" description="Helical" evidence="16">
    <location>
        <begin position="173"/>
        <end position="195"/>
    </location>
</feature>
<dbReference type="InterPro" id="IPR002259">
    <property type="entry name" value="Eqnu_transpt"/>
</dbReference>
<keyword evidence="7 16" id="KW-0812">Transmembrane</keyword>
<dbReference type="Pfam" id="PF01733">
    <property type="entry name" value="Nucleoside_tran"/>
    <property type="match status" value="1"/>
</dbReference>
<dbReference type="Pfam" id="PF00067">
    <property type="entry name" value="p450"/>
    <property type="match status" value="1"/>
</dbReference>
<reference evidence="17" key="2">
    <citation type="journal article" date="2023" name="IMA Fungus">
        <title>Comparative genomic study of the Penicillium genus elucidates a diverse pangenome and 15 lateral gene transfer events.</title>
        <authorList>
            <person name="Petersen C."/>
            <person name="Sorensen T."/>
            <person name="Nielsen M.R."/>
            <person name="Sondergaard T.E."/>
            <person name="Sorensen J.L."/>
            <person name="Fitzpatrick D.A."/>
            <person name="Frisvad J.C."/>
            <person name="Nielsen K.L."/>
        </authorList>
    </citation>
    <scope>NUCLEOTIDE SEQUENCE</scope>
    <source>
        <strain evidence="17">IBT 30069</strain>
    </source>
</reference>
<comment type="caution">
    <text evidence="17">The sequence shown here is derived from an EMBL/GenBank/DDBJ whole genome shotgun (WGS) entry which is preliminary data.</text>
</comment>
<dbReference type="AlphaFoldDB" id="A0A9W9K5H2"/>
<keyword evidence="13 16" id="KW-0472">Membrane</keyword>
<feature type="compositionally biased region" description="Acidic residues" evidence="15">
    <location>
        <begin position="9"/>
        <end position="19"/>
    </location>
</feature>
<feature type="transmembrane region" description="Helical" evidence="16">
    <location>
        <begin position="107"/>
        <end position="128"/>
    </location>
</feature>
<accession>A0A9W9K5H2</accession>
<evidence type="ECO:0000256" key="13">
    <source>
        <dbReference type="ARBA" id="ARBA00023136"/>
    </source>
</evidence>
<dbReference type="GO" id="GO:0005337">
    <property type="term" value="F:nucleoside transmembrane transporter activity"/>
    <property type="evidence" value="ECO:0007669"/>
    <property type="project" value="InterPro"/>
</dbReference>
<keyword evidence="6 14" id="KW-0349">Heme</keyword>
<dbReference type="GO" id="GO:0043386">
    <property type="term" value="P:mycotoxin biosynthetic process"/>
    <property type="evidence" value="ECO:0007669"/>
    <property type="project" value="UniProtKB-ARBA"/>
</dbReference>
<feature type="binding site" description="axial binding residue" evidence="14">
    <location>
        <position position="865"/>
    </location>
    <ligand>
        <name>heme</name>
        <dbReference type="ChEBI" id="CHEBI:30413"/>
    </ligand>
    <ligandPart>
        <name>Fe</name>
        <dbReference type="ChEBI" id="CHEBI:18248"/>
    </ligandPart>
</feature>
<feature type="transmembrane region" description="Helical" evidence="16">
    <location>
        <begin position="215"/>
        <end position="236"/>
    </location>
</feature>
<keyword evidence="5" id="KW-0813">Transport</keyword>
<evidence type="ECO:0000256" key="3">
    <source>
        <dbReference type="ARBA" id="ARBA00007965"/>
    </source>
</evidence>
<dbReference type="OrthoDB" id="1470350at2759"/>
<feature type="region of interest" description="Disordered" evidence="15">
    <location>
        <begin position="1"/>
        <end position="26"/>
    </location>
</feature>
<dbReference type="GO" id="GO:0020037">
    <property type="term" value="F:heme binding"/>
    <property type="evidence" value="ECO:0007669"/>
    <property type="project" value="InterPro"/>
</dbReference>
<feature type="transmembrane region" description="Helical" evidence="16">
    <location>
        <begin position="316"/>
        <end position="336"/>
    </location>
</feature>
<keyword evidence="18" id="KW-1185">Reference proteome</keyword>
<evidence type="ECO:0000256" key="5">
    <source>
        <dbReference type="ARBA" id="ARBA00022448"/>
    </source>
</evidence>
<feature type="transmembrane region" description="Helical" evidence="16">
    <location>
        <begin position="39"/>
        <end position="62"/>
    </location>
</feature>
<evidence type="ECO:0000256" key="8">
    <source>
        <dbReference type="ARBA" id="ARBA00022723"/>
    </source>
</evidence>
<evidence type="ECO:0000256" key="6">
    <source>
        <dbReference type="ARBA" id="ARBA00022617"/>
    </source>
</evidence>
<gene>
    <name evidence="17" type="ORF">N7456_009177</name>
</gene>
<dbReference type="InterPro" id="IPR050121">
    <property type="entry name" value="Cytochrome_P450_monoxygenase"/>
</dbReference>
<dbReference type="PRINTS" id="PR00385">
    <property type="entry name" value="P450"/>
</dbReference>
<dbReference type="PANTHER" id="PTHR24305">
    <property type="entry name" value="CYTOCHROME P450"/>
    <property type="match status" value="1"/>
</dbReference>
<keyword evidence="9 16" id="KW-1133">Transmembrane helix</keyword>
<feature type="transmembrane region" description="Helical" evidence="16">
    <location>
        <begin position="381"/>
        <end position="410"/>
    </location>
</feature>
<keyword evidence="12 17" id="KW-0503">Monooxygenase</keyword>
<dbReference type="FunFam" id="1.10.630.10:FF:000047">
    <property type="entry name" value="Cytochrome P450 monooxygenase"/>
    <property type="match status" value="1"/>
</dbReference>
<keyword evidence="10" id="KW-0560">Oxidoreductase</keyword>
<dbReference type="EMBL" id="JAPQKH010000006">
    <property type="protein sequence ID" value="KAJ5093316.1"/>
    <property type="molecule type" value="Genomic_DNA"/>
</dbReference>
<evidence type="ECO:0000256" key="2">
    <source>
        <dbReference type="ARBA" id="ARBA00004141"/>
    </source>
</evidence>